<name>A0A834WYI0_9FABA</name>
<dbReference type="SMART" id="SM00490">
    <property type="entry name" value="HELICc"/>
    <property type="match status" value="1"/>
</dbReference>
<dbReference type="GO" id="GO:0003723">
    <property type="term" value="F:RNA binding"/>
    <property type="evidence" value="ECO:0007669"/>
    <property type="project" value="InterPro"/>
</dbReference>
<evidence type="ECO:0000256" key="1">
    <source>
        <dbReference type="ARBA" id="ARBA00022741"/>
    </source>
</evidence>
<dbReference type="GO" id="GO:0003724">
    <property type="term" value="F:RNA helicase activity"/>
    <property type="evidence" value="ECO:0007669"/>
    <property type="project" value="InterPro"/>
</dbReference>
<dbReference type="GO" id="GO:0000460">
    <property type="term" value="P:maturation of 5.8S rRNA"/>
    <property type="evidence" value="ECO:0007669"/>
    <property type="project" value="TreeGrafter"/>
</dbReference>
<keyword evidence="5" id="KW-0175">Coiled coil</keyword>
<dbReference type="GO" id="GO:0005524">
    <property type="term" value="F:ATP binding"/>
    <property type="evidence" value="ECO:0007669"/>
    <property type="project" value="UniProtKB-KW"/>
</dbReference>
<keyword evidence="3 8" id="KW-0347">Helicase</keyword>
<keyword evidence="4" id="KW-0067">ATP-binding</keyword>
<dbReference type="SUPFAM" id="SSF52540">
    <property type="entry name" value="P-loop containing nucleoside triphosphate hydrolases"/>
    <property type="match status" value="2"/>
</dbReference>
<dbReference type="GO" id="GO:0016787">
    <property type="term" value="F:hydrolase activity"/>
    <property type="evidence" value="ECO:0007669"/>
    <property type="project" value="UniProtKB-KW"/>
</dbReference>
<reference evidence="8" key="1">
    <citation type="submission" date="2020-09" db="EMBL/GenBank/DDBJ databases">
        <title>Genome-Enabled Discovery of Anthraquinone Biosynthesis in Senna tora.</title>
        <authorList>
            <person name="Kang S.-H."/>
            <person name="Pandey R.P."/>
            <person name="Lee C.-M."/>
            <person name="Sim J.-S."/>
            <person name="Jeong J.-T."/>
            <person name="Choi B.-S."/>
            <person name="Jung M."/>
            <person name="Ginzburg D."/>
            <person name="Zhao K."/>
            <person name="Won S.Y."/>
            <person name="Oh T.-J."/>
            <person name="Yu Y."/>
            <person name="Kim N.-H."/>
            <person name="Lee O.R."/>
            <person name="Lee T.-H."/>
            <person name="Bashyal P."/>
            <person name="Kim T.-S."/>
            <person name="Lee W.-H."/>
            <person name="Kawkins C."/>
            <person name="Kim C.-K."/>
            <person name="Kim J.S."/>
            <person name="Ahn B.O."/>
            <person name="Rhee S.Y."/>
            <person name="Sohng J.K."/>
        </authorList>
    </citation>
    <scope>NUCLEOTIDE SEQUENCE</scope>
    <source>
        <tissue evidence="8">Leaf</tissue>
    </source>
</reference>
<dbReference type="Proteomes" id="UP000634136">
    <property type="component" value="Unassembled WGS sequence"/>
</dbReference>
<evidence type="ECO:0000256" key="5">
    <source>
        <dbReference type="SAM" id="Coils"/>
    </source>
</evidence>
<dbReference type="AlphaFoldDB" id="A0A834WYI0"/>
<protein>
    <submittedName>
        <fullName evidence="8">DExH-box ATP-dependent RNA helicase DExH9</fullName>
    </submittedName>
</protein>
<dbReference type="InterPro" id="IPR025696">
    <property type="entry name" value="Beta-barrel_MTR4"/>
</dbReference>
<dbReference type="PROSITE" id="PS51192">
    <property type="entry name" value="HELICASE_ATP_BIND_1"/>
    <property type="match status" value="1"/>
</dbReference>
<dbReference type="GO" id="GO:0006401">
    <property type="term" value="P:RNA catabolic process"/>
    <property type="evidence" value="ECO:0007669"/>
    <property type="project" value="InterPro"/>
</dbReference>
<evidence type="ECO:0000256" key="2">
    <source>
        <dbReference type="ARBA" id="ARBA00022801"/>
    </source>
</evidence>
<gene>
    <name evidence="8" type="ORF">G2W53_009478</name>
</gene>
<dbReference type="Pfam" id="PF21408">
    <property type="entry name" value="MTR4-like_stalk"/>
    <property type="match status" value="1"/>
</dbReference>
<dbReference type="Pfam" id="PF00271">
    <property type="entry name" value="Helicase_C"/>
    <property type="match status" value="1"/>
</dbReference>
<keyword evidence="2" id="KW-0378">Hydrolase</keyword>
<proteinExistence type="predicted"/>
<dbReference type="InterPro" id="IPR011545">
    <property type="entry name" value="DEAD/DEAH_box_helicase_dom"/>
</dbReference>
<dbReference type="Pfam" id="PF13234">
    <property type="entry name" value="MTR4_beta-barrel"/>
    <property type="match status" value="1"/>
</dbReference>
<feature type="domain" description="Helicase C-terminal" evidence="7">
    <location>
        <begin position="152"/>
        <end position="346"/>
    </location>
</feature>
<dbReference type="InterPro" id="IPR016438">
    <property type="entry name" value="SKI2-like"/>
</dbReference>
<evidence type="ECO:0000259" key="7">
    <source>
        <dbReference type="PROSITE" id="PS51194"/>
    </source>
</evidence>
<dbReference type="Pfam" id="PF00270">
    <property type="entry name" value="DEAD"/>
    <property type="match status" value="1"/>
</dbReference>
<sequence length="841" mass="95923">MTTEIWRSMQYKGSEVTREVAWIIFDEVHYMRDRERGVVWEESIVMSPKNSRFVFLSATVPNAKEFANWVAKVHQQPCHVVYTDYRPTPLQHYIFPSGGDGLYLVVDDKGKFREDSFQKALNALVPITDGDKKKENGKRKGLTLGRVGEESDIFKVVKMIIQRQYDPVIIFSFSKRECELLAMQMAKMDLNGDDEKGNIEKIFWSAMDILSDDDKKLPQVSNMLPLLKRGIGVHHSGLLPILKEVIEILFQEGLIKCLFATETFSIGLNMPAKTVVFTNVRKFDGDKFRWISSGEYIQMSGRAGRRGIDERGICILMVDEKMEPSIAKMMLKGAADSLNSAFHLSYNMLLNQMCCEDGDPENLLRNSFYQFQADHAIPKLEEQVKILEEEKESIVIEEEDILKDYYNLLEQYRSLNKEVHDIVLSPRYCLPFLQPGRLVSLQCTSSDEDLAPLFIEDQVTWGLVVNFERVKSLSEVKYAFSDDGSMKPEDANYTVDVLTRCVVSKDKVGKKSVKIVPVKELGEPIVVTVPVSQINTISSLRLYIPKDLLPLEARENTLKKVSEALSRFSEKGLPLLDPEEDMKVHNSSYKKASRRLEALESLFEKHEIAKSPCLKQKLKALHKKQELAAKIKSIKRTLRSSTALAFKDELKARKRVLRRLGYATSENVVELKGKVAGEISSADELTLTELMFNGVLKDIKVEEMVSLLSCFVWQEKIHDAAKPREELGLLFAQLQETARRVAQLQLECKVQIDVESFVSSFRPDIMEAVYAWAKGSKFYEIMEITQVFEGSLIRAIRRLEEVLQQLIQAAKSIGETHLEAKFEEAVSKIKRDIVFAASLYL</sequence>
<dbReference type="PANTHER" id="PTHR12131">
    <property type="entry name" value="ATP-DEPENDENT RNA AND DNA HELICASE"/>
    <property type="match status" value="1"/>
</dbReference>
<evidence type="ECO:0000256" key="4">
    <source>
        <dbReference type="ARBA" id="ARBA00022840"/>
    </source>
</evidence>
<dbReference type="CDD" id="cd18795">
    <property type="entry name" value="SF2_C_Ski2"/>
    <property type="match status" value="1"/>
</dbReference>
<evidence type="ECO:0000259" key="6">
    <source>
        <dbReference type="PROSITE" id="PS51192"/>
    </source>
</evidence>
<dbReference type="FunFam" id="1.10.3380.30:FF:000009">
    <property type="entry name" value="DExH-box ATP-dependent RNA helicase DExH9"/>
    <property type="match status" value="1"/>
</dbReference>
<dbReference type="InterPro" id="IPR001650">
    <property type="entry name" value="Helicase_C-like"/>
</dbReference>
<dbReference type="EMBL" id="JAAIUW010000004">
    <property type="protein sequence ID" value="KAF7834619.1"/>
    <property type="molecule type" value="Genomic_DNA"/>
</dbReference>
<dbReference type="Gene3D" id="2.40.30.300">
    <property type="match status" value="1"/>
</dbReference>
<keyword evidence="1" id="KW-0547">Nucleotide-binding</keyword>
<dbReference type="FunFam" id="2.40.30.300:FF:000003">
    <property type="entry name" value="DEAD-box family ATP dependent helicase"/>
    <property type="match status" value="1"/>
</dbReference>
<accession>A0A834WYI0</accession>
<dbReference type="PIRSF" id="PIRSF005198">
    <property type="entry name" value="Antiviral_helicase_SKI2"/>
    <property type="match status" value="1"/>
</dbReference>
<keyword evidence="9" id="KW-1185">Reference proteome</keyword>
<comment type="caution">
    <text evidence="8">The sequence shown here is derived from an EMBL/GenBank/DDBJ whole genome shotgun (WGS) entry which is preliminary data.</text>
</comment>
<dbReference type="Gene3D" id="1.10.3380.30">
    <property type="match status" value="1"/>
</dbReference>
<evidence type="ECO:0000256" key="3">
    <source>
        <dbReference type="ARBA" id="ARBA00022806"/>
    </source>
</evidence>
<dbReference type="GO" id="GO:0005634">
    <property type="term" value="C:nucleus"/>
    <property type="evidence" value="ECO:0007669"/>
    <property type="project" value="TreeGrafter"/>
</dbReference>
<organism evidence="8 9">
    <name type="scientific">Senna tora</name>
    <dbReference type="NCBI Taxonomy" id="362788"/>
    <lineage>
        <taxon>Eukaryota</taxon>
        <taxon>Viridiplantae</taxon>
        <taxon>Streptophyta</taxon>
        <taxon>Embryophyta</taxon>
        <taxon>Tracheophyta</taxon>
        <taxon>Spermatophyta</taxon>
        <taxon>Magnoliopsida</taxon>
        <taxon>eudicotyledons</taxon>
        <taxon>Gunneridae</taxon>
        <taxon>Pentapetalae</taxon>
        <taxon>rosids</taxon>
        <taxon>fabids</taxon>
        <taxon>Fabales</taxon>
        <taxon>Fabaceae</taxon>
        <taxon>Caesalpinioideae</taxon>
        <taxon>Cassia clade</taxon>
        <taxon>Senna</taxon>
    </lineage>
</organism>
<evidence type="ECO:0000313" key="8">
    <source>
        <dbReference type="EMBL" id="KAF7834619.1"/>
    </source>
</evidence>
<dbReference type="SMART" id="SM01142">
    <property type="entry name" value="DSHCT"/>
    <property type="match status" value="1"/>
</dbReference>
<dbReference type="Gene3D" id="3.40.50.300">
    <property type="entry name" value="P-loop containing nucleotide triphosphate hydrolases"/>
    <property type="match status" value="2"/>
</dbReference>
<dbReference type="InterPro" id="IPR027417">
    <property type="entry name" value="P-loop_NTPase"/>
</dbReference>
<dbReference type="PANTHER" id="PTHR12131:SF25">
    <property type="entry name" value="DEXH-BOX ATP-DEPENDENT RNA HELICASE DEXH9"/>
    <property type="match status" value="1"/>
</dbReference>
<feature type="domain" description="Helicase ATP-binding" evidence="6">
    <location>
        <begin position="1"/>
        <end position="78"/>
    </location>
</feature>
<evidence type="ECO:0000313" key="9">
    <source>
        <dbReference type="Proteomes" id="UP000634136"/>
    </source>
</evidence>
<feature type="coiled-coil region" evidence="5">
    <location>
        <begin position="582"/>
        <end position="609"/>
    </location>
</feature>
<dbReference type="OrthoDB" id="64767at2759"/>
<dbReference type="Pfam" id="PF08148">
    <property type="entry name" value="DSHCT"/>
    <property type="match status" value="1"/>
</dbReference>
<dbReference type="InterPro" id="IPR012961">
    <property type="entry name" value="Ski2/MTR4_C"/>
</dbReference>
<dbReference type="FunFam" id="3.40.50.300:FF:000141">
    <property type="entry name" value="ATP-dependent RNA helicase DOB1"/>
    <property type="match status" value="1"/>
</dbReference>
<dbReference type="InterPro" id="IPR050699">
    <property type="entry name" value="RNA-DNA_Helicase"/>
</dbReference>
<dbReference type="InterPro" id="IPR014001">
    <property type="entry name" value="Helicase_ATP-bd"/>
</dbReference>
<dbReference type="InterPro" id="IPR048392">
    <property type="entry name" value="MTR4-like_stalk"/>
</dbReference>
<dbReference type="PROSITE" id="PS51194">
    <property type="entry name" value="HELICASE_CTER"/>
    <property type="match status" value="1"/>
</dbReference>